<reference evidence="2" key="1">
    <citation type="submission" date="2023-06" db="EMBL/GenBank/DDBJ databases">
        <title>Genome-scale phylogeny and comparative genomics of the fungal order Sordariales.</title>
        <authorList>
            <consortium name="Lawrence Berkeley National Laboratory"/>
            <person name="Hensen N."/>
            <person name="Bonometti L."/>
            <person name="Westerberg I."/>
            <person name="Brannstrom I.O."/>
            <person name="Guillou S."/>
            <person name="Cros-Aarteil S."/>
            <person name="Calhoun S."/>
            <person name="Haridas S."/>
            <person name="Kuo A."/>
            <person name="Mondo S."/>
            <person name="Pangilinan J."/>
            <person name="Riley R."/>
            <person name="Labutti K."/>
            <person name="Andreopoulos B."/>
            <person name="Lipzen A."/>
            <person name="Chen C."/>
            <person name="Yanf M."/>
            <person name="Daum C."/>
            <person name="Ng V."/>
            <person name="Clum A."/>
            <person name="Steindorff A."/>
            <person name="Ohm R."/>
            <person name="Martin F."/>
            <person name="Silar P."/>
            <person name="Natvig D."/>
            <person name="Lalanne C."/>
            <person name="Gautier V."/>
            <person name="Ament-Velasquez S.L."/>
            <person name="Kruys A."/>
            <person name="Hutchinson M.I."/>
            <person name="Powell A.J."/>
            <person name="Barry K."/>
            <person name="Miller A.N."/>
            <person name="Grigoriev I.V."/>
            <person name="Debuchy R."/>
            <person name="Gladieux P."/>
            <person name="Thoren M.H."/>
            <person name="Johannesson H."/>
        </authorList>
    </citation>
    <scope>NUCLEOTIDE SEQUENCE</scope>
    <source>
        <strain evidence="2">SMH2532-1</strain>
    </source>
</reference>
<gene>
    <name evidence="2" type="ORF">B0T16DRAFT_418050</name>
</gene>
<comment type="caution">
    <text evidence="2">The sequence shown here is derived from an EMBL/GenBank/DDBJ whole genome shotgun (WGS) entry which is preliminary data.</text>
</comment>
<accession>A0AA40CPN0</accession>
<feature type="region of interest" description="Disordered" evidence="1">
    <location>
        <begin position="66"/>
        <end position="95"/>
    </location>
</feature>
<evidence type="ECO:0000313" key="3">
    <source>
        <dbReference type="Proteomes" id="UP001174936"/>
    </source>
</evidence>
<evidence type="ECO:0000256" key="1">
    <source>
        <dbReference type="SAM" id="MobiDB-lite"/>
    </source>
</evidence>
<dbReference type="EMBL" id="JAULSV010000005">
    <property type="protein sequence ID" value="KAK0644659.1"/>
    <property type="molecule type" value="Genomic_DNA"/>
</dbReference>
<proteinExistence type="predicted"/>
<keyword evidence="3" id="KW-1185">Reference proteome</keyword>
<name>A0AA40CPN0_9PEZI</name>
<protein>
    <submittedName>
        <fullName evidence="2">Uncharacterized protein</fullName>
    </submittedName>
</protein>
<organism evidence="2 3">
    <name type="scientific">Cercophora newfieldiana</name>
    <dbReference type="NCBI Taxonomy" id="92897"/>
    <lineage>
        <taxon>Eukaryota</taxon>
        <taxon>Fungi</taxon>
        <taxon>Dikarya</taxon>
        <taxon>Ascomycota</taxon>
        <taxon>Pezizomycotina</taxon>
        <taxon>Sordariomycetes</taxon>
        <taxon>Sordariomycetidae</taxon>
        <taxon>Sordariales</taxon>
        <taxon>Lasiosphaeriaceae</taxon>
        <taxon>Cercophora</taxon>
    </lineage>
</organism>
<evidence type="ECO:0000313" key="2">
    <source>
        <dbReference type="EMBL" id="KAK0644659.1"/>
    </source>
</evidence>
<dbReference type="Proteomes" id="UP001174936">
    <property type="component" value="Unassembled WGS sequence"/>
</dbReference>
<dbReference type="AlphaFoldDB" id="A0AA40CPN0"/>
<sequence length="95" mass="10385">MLVPVWPWPLGRGGVLVSGAVASPILCNCQRNTPSGFPSSRRSYTTSEALCNVTWQRVPGIARNSAVEVGPARTKSPDWKPSHSRRMKIYASPYS</sequence>